<protein>
    <submittedName>
        <fullName evidence="1">Uncharacterized protein</fullName>
    </submittedName>
</protein>
<organism evidence="1 2">
    <name type="scientific">Pisolithus tinctorius Marx 270</name>
    <dbReference type="NCBI Taxonomy" id="870435"/>
    <lineage>
        <taxon>Eukaryota</taxon>
        <taxon>Fungi</taxon>
        <taxon>Dikarya</taxon>
        <taxon>Basidiomycota</taxon>
        <taxon>Agaricomycotina</taxon>
        <taxon>Agaricomycetes</taxon>
        <taxon>Agaricomycetidae</taxon>
        <taxon>Boletales</taxon>
        <taxon>Sclerodermatineae</taxon>
        <taxon>Pisolithaceae</taxon>
        <taxon>Pisolithus</taxon>
    </lineage>
</organism>
<dbReference type="AlphaFoldDB" id="A0A0C3NNV6"/>
<dbReference type="EMBL" id="KN832031">
    <property type="protein sequence ID" value="KIN97290.1"/>
    <property type="molecule type" value="Genomic_DNA"/>
</dbReference>
<dbReference type="HOGENOM" id="CLU_1834844_0_0_1"/>
<reference evidence="2" key="2">
    <citation type="submission" date="2015-01" db="EMBL/GenBank/DDBJ databases">
        <title>Evolutionary Origins and Diversification of the Mycorrhizal Mutualists.</title>
        <authorList>
            <consortium name="DOE Joint Genome Institute"/>
            <consortium name="Mycorrhizal Genomics Consortium"/>
            <person name="Kohler A."/>
            <person name="Kuo A."/>
            <person name="Nagy L.G."/>
            <person name="Floudas D."/>
            <person name="Copeland A."/>
            <person name="Barry K.W."/>
            <person name="Cichocki N."/>
            <person name="Veneault-Fourrey C."/>
            <person name="LaButti K."/>
            <person name="Lindquist E.A."/>
            <person name="Lipzen A."/>
            <person name="Lundell T."/>
            <person name="Morin E."/>
            <person name="Murat C."/>
            <person name="Riley R."/>
            <person name="Ohm R."/>
            <person name="Sun H."/>
            <person name="Tunlid A."/>
            <person name="Henrissat B."/>
            <person name="Grigoriev I.V."/>
            <person name="Hibbett D.S."/>
            <person name="Martin F."/>
        </authorList>
    </citation>
    <scope>NUCLEOTIDE SEQUENCE [LARGE SCALE GENOMIC DNA]</scope>
    <source>
        <strain evidence="2">Marx 270</strain>
    </source>
</reference>
<evidence type="ECO:0000313" key="1">
    <source>
        <dbReference type="EMBL" id="KIN97290.1"/>
    </source>
</evidence>
<proteinExistence type="predicted"/>
<dbReference type="Proteomes" id="UP000054217">
    <property type="component" value="Unassembled WGS sequence"/>
</dbReference>
<keyword evidence="2" id="KW-1185">Reference proteome</keyword>
<evidence type="ECO:0000313" key="2">
    <source>
        <dbReference type="Proteomes" id="UP000054217"/>
    </source>
</evidence>
<name>A0A0C3NNV6_PISTI</name>
<accession>A0A0C3NNV6</accession>
<dbReference type="STRING" id="870435.A0A0C3NNV6"/>
<sequence length="143" mass="17061">MAKFECCMCLTFLQEIHHCTQSEPQRDQLEHCLDMENFFVEKTHYTFSHLHSLQHRASALAYDTMSLPQVWWTDTKTWQTMLYRGEEVRFADLCNVFQEVEAKLVQVWEQDIRVGYDKMADDLVNKDVGYSFLSYLRNPQLTH</sequence>
<dbReference type="InParanoid" id="A0A0C3NNV6"/>
<reference evidence="1 2" key="1">
    <citation type="submission" date="2014-04" db="EMBL/GenBank/DDBJ databases">
        <authorList>
            <consortium name="DOE Joint Genome Institute"/>
            <person name="Kuo A."/>
            <person name="Kohler A."/>
            <person name="Costa M.D."/>
            <person name="Nagy L.G."/>
            <person name="Floudas D."/>
            <person name="Copeland A."/>
            <person name="Barry K.W."/>
            <person name="Cichocki N."/>
            <person name="Veneault-Fourrey C."/>
            <person name="LaButti K."/>
            <person name="Lindquist E.A."/>
            <person name="Lipzen A."/>
            <person name="Lundell T."/>
            <person name="Morin E."/>
            <person name="Murat C."/>
            <person name="Sun H."/>
            <person name="Tunlid A."/>
            <person name="Henrissat B."/>
            <person name="Grigoriev I.V."/>
            <person name="Hibbett D.S."/>
            <person name="Martin F."/>
            <person name="Nordberg H.P."/>
            <person name="Cantor M.N."/>
            <person name="Hua S.X."/>
        </authorList>
    </citation>
    <scope>NUCLEOTIDE SEQUENCE [LARGE SCALE GENOMIC DNA]</scope>
    <source>
        <strain evidence="1 2">Marx 270</strain>
    </source>
</reference>
<gene>
    <name evidence="1" type="ORF">M404DRAFT_32390</name>
</gene>
<dbReference type="OrthoDB" id="2691734at2759"/>